<reference evidence="4 5" key="1">
    <citation type="journal article" date="1992" name="Lakartidningen">
        <title>[Penicillin V and not amoxicillin is the first choice preparation in acute otitis].</title>
        <authorList>
            <person name="Kamme C."/>
            <person name="Lundgren K."/>
            <person name="Prellner K."/>
        </authorList>
    </citation>
    <scope>NUCLEOTIDE SEQUENCE [LARGE SCALE GENOMIC DNA]</scope>
    <source>
        <strain evidence="4 5">513A</strain>
    </source>
</reference>
<accession>A0A5C8D9P9</accession>
<dbReference type="InterPro" id="IPR051012">
    <property type="entry name" value="CellSynth/LPSAsmb/PSIAsmb"/>
</dbReference>
<dbReference type="AlphaFoldDB" id="A0A5C8D9P9"/>
<comment type="caution">
    <text evidence="4">The sequence shown here is derived from an EMBL/GenBank/DDBJ whole genome shotgun (WGS) entry which is preliminary data.</text>
</comment>
<evidence type="ECO:0000256" key="2">
    <source>
        <dbReference type="ARBA" id="ARBA00022803"/>
    </source>
</evidence>
<evidence type="ECO:0000313" key="4">
    <source>
        <dbReference type="EMBL" id="TXJ21698.1"/>
    </source>
</evidence>
<dbReference type="PANTHER" id="PTHR45586:SF1">
    <property type="entry name" value="LIPOPOLYSACCHARIDE ASSEMBLY PROTEIN B"/>
    <property type="match status" value="1"/>
</dbReference>
<name>A0A5C8D9P9_9SPIR</name>
<dbReference type="Gene3D" id="1.25.40.10">
    <property type="entry name" value="Tetratricopeptide repeat domain"/>
    <property type="match status" value="2"/>
</dbReference>
<evidence type="ECO:0000256" key="3">
    <source>
        <dbReference type="PROSITE-ProRule" id="PRU00339"/>
    </source>
</evidence>
<evidence type="ECO:0000256" key="1">
    <source>
        <dbReference type="ARBA" id="ARBA00022737"/>
    </source>
</evidence>
<dbReference type="Pfam" id="PF00515">
    <property type="entry name" value="TPR_1"/>
    <property type="match status" value="1"/>
</dbReference>
<dbReference type="EMBL" id="SAXU01000001">
    <property type="protein sequence ID" value="TXJ21698.1"/>
    <property type="molecule type" value="Genomic_DNA"/>
</dbReference>
<keyword evidence="2 3" id="KW-0802">TPR repeat</keyword>
<dbReference type="SMART" id="SM00028">
    <property type="entry name" value="TPR"/>
    <property type="match status" value="2"/>
</dbReference>
<keyword evidence="1" id="KW-0677">Repeat</keyword>
<organism evidence="4 5">
    <name type="scientific">Brachyspira aalborgi</name>
    <dbReference type="NCBI Taxonomy" id="29522"/>
    <lineage>
        <taxon>Bacteria</taxon>
        <taxon>Pseudomonadati</taxon>
        <taxon>Spirochaetota</taxon>
        <taxon>Spirochaetia</taxon>
        <taxon>Brachyspirales</taxon>
        <taxon>Brachyspiraceae</taxon>
        <taxon>Brachyspira</taxon>
    </lineage>
</organism>
<sequence>MGNITGKNRKLRGEIDRDFAISQEASIKMIAKLAQQGKLTFDAIMGVNVKLNSLSNQIDKEFNEIYSQINKMMTMAMSSLIRESQRIDKLERSMNVVHLESTIEYLEFGGTLYKDLSDNEKILCIISDFFLATKGNYSINDIMMLKPMMDKIGVNPKDKISMLSLYETLNSNDKIANKLFEALDKAKLKELDDIYIPLLGNLQKIESLKNEEKYIVDSVVEISKSPEQDVQFSLLKSYANNNLNMDLEKENSYFDLSVAIINELSNIDNVEIAETEEINIKKIPASAQNYYDNAIELIGEEDFKGALFLLKKALENGMDNSEIYESLAKASLSLGEFDELPNYYKLAIERGNATYQNYYRFGISSFIKLFVEKQKENNYEEVIKALEKAIELSDKSVYIYINLGVIYRMLEDYDKAVEYYDKAIKLEKDNALAYFNKADALGKRDGNKNRFLIEECLNKAIAFDPRYEGQTKYSWGEYFNDLSKLECDFDTNSEDKFELEMLKRLNSFI</sequence>
<dbReference type="InterPro" id="IPR019734">
    <property type="entry name" value="TPR_rpt"/>
</dbReference>
<dbReference type="SUPFAM" id="SSF81901">
    <property type="entry name" value="HCP-like"/>
    <property type="match status" value="1"/>
</dbReference>
<dbReference type="PROSITE" id="PS50293">
    <property type="entry name" value="TPR_REGION"/>
    <property type="match status" value="1"/>
</dbReference>
<dbReference type="Proteomes" id="UP000324638">
    <property type="component" value="Unassembled WGS sequence"/>
</dbReference>
<protein>
    <submittedName>
        <fullName evidence="4">Tetratricopeptide repeat protein</fullName>
    </submittedName>
</protein>
<dbReference type="PROSITE" id="PS50005">
    <property type="entry name" value="TPR"/>
    <property type="match status" value="1"/>
</dbReference>
<gene>
    <name evidence="4" type="ORF">EPJ79_02510</name>
</gene>
<dbReference type="InterPro" id="IPR011990">
    <property type="entry name" value="TPR-like_helical_dom_sf"/>
</dbReference>
<dbReference type="PANTHER" id="PTHR45586">
    <property type="entry name" value="TPR REPEAT-CONTAINING PROTEIN PA4667"/>
    <property type="match status" value="1"/>
</dbReference>
<feature type="repeat" description="TPR" evidence="3">
    <location>
        <begin position="397"/>
        <end position="430"/>
    </location>
</feature>
<evidence type="ECO:0000313" key="5">
    <source>
        <dbReference type="Proteomes" id="UP000324638"/>
    </source>
</evidence>
<proteinExistence type="predicted"/>